<dbReference type="InterPro" id="IPR036397">
    <property type="entry name" value="RNaseH_sf"/>
</dbReference>
<dbReference type="PANTHER" id="PTHR45835:SF99">
    <property type="entry name" value="CHROMO DOMAIN-CONTAINING PROTEIN-RELATED"/>
    <property type="match status" value="1"/>
</dbReference>
<dbReference type="GO" id="GO:0003676">
    <property type="term" value="F:nucleic acid binding"/>
    <property type="evidence" value="ECO:0007669"/>
    <property type="project" value="InterPro"/>
</dbReference>
<dbReference type="InterPro" id="IPR041588">
    <property type="entry name" value="Integrase_H2C2"/>
</dbReference>
<dbReference type="Gene3D" id="3.30.420.10">
    <property type="entry name" value="Ribonuclease H-like superfamily/Ribonuclease H"/>
    <property type="match status" value="1"/>
</dbReference>
<reference evidence="2" key="3">
    <citation type="submission" date="2006-07" db="EMBL/GenBank/DDBJ databases">
        <authorList>
            <person name="Buell R."/>
        </authorList>
    </citation>
    <scope>NUCLEOTIDE SEQUENCE</scope>
</reference>
<dbReference type="Gene3D" id="1.10.340.70">
    <property type="match status" value="1"/>
</dbReference>
<sequence>MVKLGTLATPVVQPTLEDQTREAQEGDLEIMNIRELIKKDKASEYSVDDKGIVWFGKRICMPTKKEIRNLILQEAHESAYSIHPGSTNMYQDIKSHFRWSGMKQDIAEYVALCDIFQRVKAKHQKPAGLLQPLKILQWKLKEIGMDFRTGFPKTSSCYTSIWVIVDRLTKVAHFIPVMTTYSGKKLAELYMTRVMCRHGVPRRLC</sequence>
<gene>
    <name evidence="2" type="ordered locus">LOC_Os10g16630</name>
</gene>
<dbReference type="InterPro" id="IPR012337">
    <property type="entry name" value="RNaseH-like_sf"/>
</dbReference>
<dbReference type="Pfam" id="PF17921">
    <property type="entry name" value="Integrase_H2C2"/>
    <property type="match status" value="1"/>
</dbReference>
<evidence type="ECO:0000259" key="1">
    <source>
        <dbReference type="Pfam" id="PF17921"/>
    </source>
</evidence>
<proteinExistence type="predicted"/>
<dbReference type="SUPFAM" id="SSF53098">
    <property type="entry name" value="Ribonuclease H-like"/>
    <property type="match status" value="1"/>
</dbReference>
<dbReference type="AlphaFoldDB" id="Q33A25"/>
<accession>Q33A25</accession>
<reference evidence="2" key="2">
    <citation type="submission" date="2003-05" db="EMBL/GenBank/DDBJ databases">
        <authorList>
            <person name="Buell C.R."/>
            <person name="Wing R.A."/>
            <person name="McCombie W.R."/>
            <person name="Messing J."/>
            <person name="Yuan Q."/>
            <person name="Ouyang S."/>
        </authorList>
    </citation>
    <scope>NUCLEOTIDE SEQUENCE</scope>
</reference>
<protein>
    <submittedName>
        <fullName evidence="2">Retrotransposon protein, putative, Ty3-gypsy subclass</fullName>
    </submittedName>
</protein>
<organism evidence="2">
    <name type="scientific">Oryza sativa subsp. japonica</name>
    <name type="common">Rice</name>
    <dbReference type="NCBI Taxonomy" id="39947"/>
    <lineage>
        <taxon>Eukaryota</taxon>
        <taxon>Viridiplantae</taxon>
        <taxon>Streptophyta</taxon>
        <taxon>Embryophyta</taxon>
        <taxon>Tracheophyta</taxon>
        <taxon>Spermatophyta</taxon>
        <taxon>Magnoliopsida</taxon>
        <taxon>Liliopsida</taxon>
        <taxon>Poales</taxon>
        <taxon>Poaceae</taxon>
        <taxon>BOP clade</taxon>
        <taxon>Oryzoideae</taxon>
        <taxon>Oryzeae</taxon>
        <taxon>Oryzinae</taxon>
        <taxon>Oryza</taxon>
        <taxon>Oryza sativa</taxon>
    </lineage>
</organism>
<dbReference type="EMBL" id="DP000086">
    <property type="protein sequence ID" value="ABB47102.1"/>
    <property type="molecule type" value="Genomic_DNA"/>
</dbReference>
<feature type="domain" description="Integrase zinc-binding" evidence="1">
    <location>
        <begin position="65"/>
        <end position="121"/>
    </location>
</feature>
<evidence type="ECO:0000313" key="2">
    <source>
        <dbReference type="EMBL" id="ABB47102.1"/>
    </source>
</evidence>
<reference evidence="2" key="1">
    <citation type="journal article" date="2003" name="Science">
        <title>In-depth view of structure, activity, and evolution of rice chromosome 10.</title>
        <authorList>
            <consortium name="Rice Chromosome 10 Sequencing Consortium"/>
        </authorList>
    </citation>
    <scope>NUCLEOTIDE SEQUENCE [LARGE SCALE GENOMIC DNA]</scope>
</reference>
<dbReference type="PANTHER" id="PTHR45835">
    <property type="entry name" value="YALI0A06105P"/>
    <property type="match status" value="1"/>
</dbReference>
<name>Q33A25_ORYSJ</name>